<reference evidence="2 3" key="1">
    <citation type="submission" date="2014-04" db="EMBL/GenBank/DDBJ databases">
        <authorList>
            <consortium name="DOE Joint Genome Institute"/>
            <person name="Kuo A."/>
            <person name="Kohler A."/>
            <person name="Jargeat P."/>
            <person name="Nagy L.G."/>
            <person name="Floudas D."/>
            <person name="Copeland A."/>
            <person name="Barry K.W."/>
            <person name="Cichocki N."/>
            <person name="Veneault-Fourrey C."/>
            <person name="LaButti K."/>
            <person name="Lindquist E.A."/>
            <person name="Lipzen A."/>
            <person name="Lundell T."/>
            <person name="Morin E."/>
            <person name="Murat C."/>
            <person name="Sun H."/>
            <person name="Tunlid A."/>
            <person name="Henrissat B."/>
            <person name="Grigoriev I.V."/>
            <person name="Hibbett D.S."/>
            <person name="Martin F."/>
            <person name="Nordberg H.P."/>
            <person name="Cantor M.N."/>
            <person name="Hua S.X."/>
        </authorList>
    </citation>
    <scope>NUCLEOTIDE SEQUENCE [LARGE SCALE GENOMIC DNA]</scope>
    <source>
        <strain evidence="2 3">Ve08.2h10</strain>
    </source>
</reference>
<gene>
    <name evidence="2" type="ORF">PAXRUDRAFT_176022</name>
</gene>
<dbReference type="AlphaFoldDB" id="A0A0D0CTJ9"/>
<evidence type="ECO:0000313" key="2">
    <source>
        <dbReference type="EMBL" id="KIK74341.1"/>
    </source>
</evidence>
<keyword evidence="3" id="KW-1185">Reference proteome</keyword>
<dbReference type="EMBL" id="KN828950">
    <property type="protein sequence ID" value="KIK74341.1"/>
    <property type="molecule type" value="Genomic_DNA"/>
</dbReference>
<evidence type="ECO:0000256" key="1">
    <source>
        <dbReference type="SAM" id="Phobius"/>
    </source>
</evidence>
<sequence length="185" mass="20279">MQGLKVPQDLPLCLTDLIANYMLDSLRDYMHPDPAVPPSVPSPFIPVYAVQQVDRFAEMLALAYNNPGGSVMLLAWTAVLIIPVVININAKRVQEALNAHNYGTNAKREADLLCQFNMPEIPPTMGPTVLIDTAGVVLLWSLPEVLSSHFQVSAYLSMAWAMTDFPGPHVGGFESHQCHVVPQCL</sequence>
<proteinExistence type="predicted"/>
<dbReference type="OrthoDB" id="2674464at2759"/>
<keyword evidence="1" id="KW-0472">Membrane</keyword>
<keyword evidence="1" id="KW-1133">Transmembrane helix</keyword>
<reference evidence="3" key="2">
    <citation type="submission" date="2015-01" db="EMBL/GenBank/DDBJ databases">
        <title>Evolutionary Origins and Diversification of the Mycorrhizal Mutualists.</title>
        <authorList>
            <consortium name="DOE Joint Genome Institute"/>
            <consortium name="Mycorrhizal Genomics Consortium"/>
            <person name="Kohler A."/>
            <person name="Kuo A."/>
            <person name="Nagy L.G."/>
            <person name="Floudas D."/>
            <person name="Copeland A."/>
            <person name="Barry K.W."/>
            <person name="Cichocki N."/>
            <person name="Veneault-Fourrey C."/>
            <person name="LaButti K."/>
            <person name="Lindquist E.A."/>
            <person name="Lipzen A."/>
            <person name="Lundell T."/>
            <person name="Morin E."/>
            <person name="Murat C."/>
            <person name="Riley R."/>
            <person name="Ohm R."/>
            <person name="Sun H."/>
            <person name="Tunlid A."/>
            <person name="Henrissat B."/>
            <person name="Grigoriev I.V."/>
            <person name="Hibbett D.S."/>
            <person name="Martin F."/>
        </authorList>
    </citation>
    <scope>NUCLEOTIDE SEQUENCE [LARGE SCALE GENOMIC DNA]</scope>
    <source>
        <strain evidence="3">Ve08.2h10</strain>
    </source>
</reference>
<organism evidence="2 3">
    <name type="scientific">Paxillus rubicundulus Ve08.2h10</name>
    <dbReference type="NCBI Taxonomy" id="930991"/>
    <lineage>
        <taxon>Eukaryota</taxon>
        <taxon>Fungi</taxon>
        <taxon>Dikarya</taxon>
        <taxon>Basidiomycota</taxon>
        <taxon>Agaricomycotina</taxon>
        <taxon>Agaricomycetes</taxon>
        <taxon>Agaricomycetidae</taxon>
        <taxon>Boletales</taxon>
        <taxon>Paxilineae</taxon>
        <taxon>Paxillaceae</taxon>
        <taxon>Paxillus</taxon>
    </lineage>
</organism>
<accession>A0A0D0CTJ9</accession>
<dbReference type="HOGENOM" id="CLU_122217_0_0_1"/>
<name>A0A0D0CTJ9_9AGAM</name>
<dbReference type="InParanoid" id="A0A0D0CTJ9"/>
<feature type="transmembrane region" description="Helical" evidence="1">
    <location>
        <begin position="69"/>
        <end position="88"/>
    </location>
</feature>
<evidence type="ECO:0000313" key="3">
    <source>
        <dbReference type="Proteomes" id="UP000054538"/>
    </source>
</evidence>
<keyword evidence="1" id="KW-0812">Transmembrane</keyword>
<dbReference type="Proteomes" id="UP000054538">
    <property type="component" value="Unassembled WGS sequence"/>
</dbReference>
<protein>
    <submittedName>
        <fullName evidence="2">Uncharacterized protein</fullName>
    </submittedName>
</protein>